<evidence type="ECO:0000256" key="1">
    <source>
        <dbReference type="SAM" id="MobiDB-lite"/>
    </source>
</evidence>
<keyword evidence="3" id="KW-1185">Reference proteome</keyword>
<evidence type="ECO:0000313" key="2">
    <source>
        <dbReference type="EMBL" id="VEL43629.1"/>
    </source>
</evidence>
<name>A0A448XS56_9PLAT</name>
<gene>
    <name evidence="2" type="ORF">PXEA_LOCUS37069</name>
</gene>
<feature type="region of interest" description="Disordered" evidence="1">
    <location>
        <begin position="68"/>
        <end position="93"/>
    </location>
</feature>
<sequence>MRNCLPTPGRVCRRAGGKREETIPRRIRALWQLVGLPDGRLLPGLSGKRRVFVAACFICCTGIEQDDPDLKPPNADRREAIKPDSRPTVGVQN</sequence>
<protein>
    <submittedName>
        <fullName evidence="2">Uncharacterized protein</fullName>
    </submittedName>
</protein>
<dbReference type="EMBL" id="CAAALY010283385">
    <property type="protein sequence ID" value="VEL43629.1"/>
    <property type="molecule type" value="Genomic_DNA"/>
</dbReference>
<comment type="caution">
    <text evidence="2">The sequence shown here is derived from an EMBL/GenBank/DDBJ whole genome shotgun (WGS) entry which is preliminary data.</text>
</comment>
<reference evidence="2" key="1">
    <citation type="submission" date="2018-11" db="EMBL/GenBank/DDBJ databases">
        <authorList>
            <consortium name="Pathogen Informatics"/>
        </authorList>
    </citation>
    <scope>NUCLEOTIDE SEQUENCE</scope>
</reference>
<proteinExistence type="predicted"/>
<dbReference type="AlphaFoldDB" id="A0A448XS56"/>
<feature type="compositionally biased region" description="Basic and acidic residues" evidence="1">
    <location>
        <begin position="68"/>
        <end position="85"/>
    </location>
</feature>
<organism evidence="2 3">
    <name type="scientific">Protopolystoma xenopodis</name>
    <dbReference type="NCBI Taxonomy" id="117903"/>
    <lineage>
        <taxon>Eukaryota</taxon>
        <taxon>Metazoa</taxon>
        <taxon>Spiralia</taxon>
        <taxon>Lophotrochozoa</taxon>
        <taxon>Platyhelminthes</taxon>
        <taxon>Monogenea</taxon>
        <taxon>Polyopisthocotylea</taxon>
        <taxon>Polystomatidea</taxon>
        <taxon>Polystomatidae</taxon>
        <taxon>Protopolystoma</taxon>
    </lineage>
</organism>
<accession>A0A448XS56</accession>
<evidence type="ECO:0000313" key="3">
    <source>
        <dbReference type="Proteomes" id="UP000784294"/>
    </source>
</evidence>
<dbReference type="Proteomes" id="UP000784294">
    <property type="component" value="Unassembled WGS sequence"/>
</dbReference>